<evidence type="ECO:0000313" key="4">
    <source>
        <dbReference type="Proteomes" id="UP000182652"/>
    </source>
</evidence>
<keyword evidence="4" id="KW-1185">Reference proteome</keyword>
<evidence type="ECO:0000256" key="1">
    <source>
        <dbReference type="SAM" id="MobiDB-lite"/>
    </source>
</evidence>
<dbReference type="RefSeq" id="WP_066210515.1">
    <property type="nucleotide sequence ID" value="NZ_FNSN01000003.1"/>
</dbReference>
<reference evidence="3 4" key="1">
    <citation type="submission" date="2016-10" db="EMBL/GenBank/DDBJ databases">
        <authorList>
            <person name="de Groot N.N."/>
        </authorList>
    </citation>
    <scope>NUCLEOTIDE SEQUENCE [LARGE SCALE GENOMIC DNA]</scope>
    <source>
        <strain evidence="3 4">DSM 10495</strain>
    </source>
</reference>
<proteinExistence type="predicted"/>
<gene>
    <name evidence="3" type="ORF">SAMN04489745_1820</name>
</gene>
<dbReference type="AlphaFoldDB" id="A0A1H4NYP0"/>
<name>A0A1H4NYP0_9MICC</name>
<evidence type="ECO:0000259" key="2">
    <source>
        <dbReference type="PROSITE" id="PS51186"/>
    </source>
</evidence>
<organism evidence="3 4">
    <name type="scientific">Arthrobacter woluwensis</name>
    <dbReference type="NCBI Taxonomy" id="156980"/>
    <lineage>
        <taxon>Bacteria</taxon>
        <taxon>Bacillati</taxon>
        <taxon>Actinomycetota</taxon>
        <taxon>Actinomycetes</taxon>
        <taxon>Micrococcales</taxon>
        <taxon>Micrococcaceae</taxon>
        <taxon>Arthrobacter</taxon>
    </lineage>
</organism>
<dbReference type="InterPro" id="IPR051531">
    <property type="entry name" value="N-acetyltransferase"/>
</dbReference>
<protein>
    <submittedName>
        <fullName evidence="3">Protein N-acetyltransferase, RimJ/RimL family</fullName>
    </submittedName>
</protein>
<keyword evidence="3" id="KW-0808">Transferase</keyword>
<evidence type="ECO:0000313" key="3">
    <source>
        <dbReference type="EMBL" id="SEC00387.1"/>
    </source>
</evidence>
<dbReference type="InterPro" id="IPR016181">
    <property type="entry name" value="Acyl_CoA_acyltransferase"/>
</dbReference>
<feature type="domain" description="N-acetyltransferase" evidence="2">
    <location>
        <begin position="9"/>
        <end position="173"/>
    </location>
</feature>
<dbReference type="PROSITE" id="PS51186">
    <property type="entry name" value="GNAT"/>
    <property type="match status" value="1"/>
</dbReference>
<dbReference type="STRING" id="156980.SAMN04489745_1820"/>
<dbReference type="PANTHER" id="PTHR43792">
    <property type="entry name" value="GNAT FAMILY, PUTATIVE (AFU_ORTHOLOGUE AFUA_3G00765)-RELATED-RELATED"/>
    <property type="match status" value="1"/>
</dbReference>
<dbReference type="InterPro" id="IPR000182">
    <property type="entry name" value="GNAT_dom"/>
</dbReference>
<dbReference type="EMBL" id="FNSN01000003">
    <property type="protein sequence ID" value="SEC00387.1"/>
    <property type="molecule type" value="Genomic_DNA"/>
</dbReference>
<dbReference type="CDD" id="cd04301">
    <property type="entry name" value="NAT_SF"/>
    <property type="match status" value="1"/>
</dbReference>
<dbReference type="PANTHER" id="PTHR43792:SF1">
    <property type="entry name" value="N-ACETYLTRANSFERASE DOMAIN-CONTAINING PROTEIN"/>
    <property type="match status" value="1"/>
</dbReference>
<dbReference type="GO" id="GO:0016747">
    <property type="term" value="F:acyltransferase activity, transferring groups other than amino-acyl groups"/>
    <property type="evidence" value="ECO:0007669"/>
    <property type="project" value="InterPro"/>
</dbReference>
<dbReference type="SUPFAM" id="SSF55729">
    <property type="entry name" value="Acyl-CoA N-acyltransferases (Nat)"/>
    <property type="match status" value="1"/>
</dbReference>
<dbReference type="Pfam" id="PF13302">
    <property type="entry name" value="Acetyltransf_3"/>
    <property type="match status" value="1"/>
</dbReference>
<dbReference type="Proteomes" id="UP000182652">
    <property type="component" value="Unassembled WGS sequence"/>
</dbReference>
<dbReference type="Gene3D" id="3.40.630.30">
    <property type="match status" value="1"/>
</dbReference>
<sequence>MLPSPTSRLRFREMTPSDLDVMARLLGDPAVMEFYPRPKTRPEALAWIEWNQRNYRELGHGLWIVENHDGVFVGDCGLTWQRVNGQPRLEVGYHVVPEFQGRGLATEAAQACRNFAQDVLGAQELVAIIHPENLASRRVAEKLGMAQGPDDHGDSGPLEDAGPGRTVMAMEFPRPRP</sequence>
<feature type="region of interest" description="Disordered" evidence="1">
    <location>
        <begin position="145"/>
        <end position="177"/>
    </location>
</feature>
<accession>A0A1H4NYP0</accession>